<evidence type="ECO:0000256" key="1">
    <source>
        <dbReference type="ARBA" id="ARBA00023125"/>
    </source>
</evidence>
<evidence type="ECO:0000313" key="6">
    <source>
        <dbReference type="Proteomes" id="UP000366051"/>
    </source>
</evidence>
<dbReference type="KEGG" id="hcv:FTV88_0897"/>
<keyword evidence="2" id="KW-0227">DNA damage</keyword>
<dbReference type="Pfam" id="PF00436">
    <property type="entry name" value="SSB"/>
    <property type="match status" value="1"/>
</dbReference>
<dbReference type="AlphaFoldDB" id="A0A5Q2N011"/>
<comment type="caution">
    <text evidence="2">Lacks conserved residue(s) required for the propagation of feature annotation.</text>
</comment>
<evidence type="ECO:0000256" key="4">
    <source>
        <dbReference type="SAM" id="MobiDB-lite"/>
    </source>
</evidence>
<dbReference type="InterPro" id="IPR012340">
    <property type="entry name" value="NA-bd_OB-fold"/>
</dbReference>
<dbReference type="CDD" id="cd04496">
    <property type="entry name" value="SSB_OBF"/>
    <property type="match status" value="1"/>
</dbReference>
<dbReference type="Proteomes" id="UP000366051">
    <property type="component" value="Chromosome"/>
</dbReference>
<dbReference type="InterPro" id="IPR000424">
    <property type="entry name" value="Primosome_PriB/ssb"/>
</dbReference>
<evidence type="ECO:0000313" key="5">
    <source>
        <dbReference type="EMBL" id="QGG47053.1"/>
    </source>
</evidence>
<dbReference type="GO" id="GO:0006281">
    <property type="term" value="P:DNA repair"/>
    <property type="evidence" value="ECO:0007669"/>
    <property type="project" value="UniProtKB-UniRule"/>
</dbReference>
<dbReference type="EMBL" id="CP045875">
    <property type="protein sequence ID" value="QGG47053.1"/>
    <property type="molecule type" value="Genomic_DNA"/>
</dbReference>
<keyword evidence="1 2" id="KW-0238">DNA-binding</keyword>
<feature type="region of interest" description="Disordered" evidence="4">
    <location>
        <begin position="113"/>
        <end position="210"/>
    </location>
</feature>
<feature type="compositionally biased region" description="Polar residues" evidence="4">
    <location>
        <begin position="173"/>
        <end position="184"/>
    </location>
</feature>
<dbReference type="PANTHER" id="PTHR10302">
    <property type="entry name" value="SINGLE-STRANDED DNA-BINDING PROTEIN"/>
    <property type="match status" value="1"/>
</dbReference>
<comment type="function">
    <text evidence="2">Plays an important role in DNA replication, recombination and repair. Binds to ssDNA and to an array of partner proteins to recruit them to their sites of action during DNA metabolism.</text>
</comment>
<accession>A0A5Q2N011</accession>
<dbReference type="HAMAP" id="MF_00984">
    <property type="entry name" value="SSB"/>
    <property type="match status" value="1"/>
</dbReference>
<dbReference type="GO" id="GO:0006260">
    <property type="term" value="P:DNA replication"/>
    <property type="evidence" value="ECO:0007669"/>
    <property type="project" value="UniProtKB-UniRule"/>
</dbReference>
<evidence type="ECO:0000256" key="2">
    <source>
        <dbReference type="HAMAP-Rule" id="MF_00984"/>
    </source>
</evidence>
<dbReference type="Gene3D" id="2.40.50.140">
    <property type="entry name" value="Nucleic acid-binding proteins"/>
    <property type="match status" value="1"/>
</dbReference>
<organism evidence="5 6">
    <name type="scientific">Heliorestis convoluta</name>
    <dbReference type="NCBI Taxonomy" id="356322"/>
    <lineage>
        <taxon>Bacteria</taxon>
        <taxon>Bacillati</taxon>
        <taxon>Bacillota</taxon>
        <taxon>Clostridia</taxon>
        <taxon>Eubacteriales</taxon>
        <taxon>Heliobacteriaceae</taxon>
        <taxon>Heliorestis</taxon>
    </lineage>
</organism>
<keyword evidence="2" id="KW-0235">DNA replication</keyword>
<sequence>MLNRVILIGRLGQDPELRHTNSGTPVCSFSIAVDRPQGQSQRQAGAEKVTDWINIVVWNQQAVVCSQYLHKGRLVAIDGRLQIRTWTDQQSGQKRSAAEVVAESVRFLERGENQAMGGYNRQAYPGGQPSYPANPPYPGPGAAGQGSSFQAAPPSPYGNSPYQPAAPMGAGNPSGQDFPNNFGSEISFPDNDYPDRDFQEKDDKEDDLPF</sequence>
<dbReference type="GO" id="GO:0003697">
    <property type="term" value="F:single-stranded DNA binding"/>
    <property type="evidence" value="ECO:0007669"/>
    <property type="project" value="UniProtKB-UniRule"/>
</dbReference>
<name>A0A5Q2N011_9FIRM</name>
<dbReference type="PANTHER" id="PTHR10302:SF27">
    <property type="entry name" value="SINGLE-STRANDED DNA-BINDING PROTEIN"/>
    <property type="match status" value="1"/>
</dbReference>
<dbReference type="OrthoDB" id="9809878at2"/>
<dbReference type="SUPFAM" id="SSF50249">
    <property type="entry name" value="Nucleic acid-binding proteins"/>
    <property type="match status" value="1"/>
</dbReference>
<keyword evidence="2" id="KW-0233">DNA recombination</keyword>
<dbReference type="RefSeq" id="WP_153724509.1">
    <property type="nucleotide sequence ID" value="NZ_CP045875.1"/>
</dbReference>
<dbReference type="GO" id="GO:0009295">
    <property type="term" value="C:nucleoid"/>
    <property type="evidence" value="ECO:0007669"/>
    <property type="project" value="TreeGrafter"/>
</dbReference>
<comment type="subunit">
    <text evidence="2">Homotetramer.</text>
</comment>
<feature type="short sequence motif" description="Important for interaction with partner proteins" evidence="2">
    <location>
        <begin position="205"/>
        <end position="210"/>
    </location>
</feature>
<dbReference type="GO" id="GO:0006310">
    <property type="term" value="P:DNA recombination"/>
    <property type="evidence" value="ECO:0007669"/>
    <property type="project" value="UniProtKB-UniRule"/>
</dbReference>
<reference evidence="6" key="1">
    <citation type="submission" date="2019-11" db="EMBL/GenBank/DDBJ databases">
        <title>Genome sequence of Heliorestis convoluta strain HH, an alkaliphilic and minimalistic phototrophic bacterium from a soda lake in Egypt.</title>
        <authorList>
            <person name="Dewey E.D."/>
            <person name="Stokes L.M."/>
            <person name="Burchell B.M."/>
            <person name="Shaffer K.N."/>
            <person name="Huntington A.M."/>
            <person name="Baker J.M."/>
            <person name="Nadendla S."/>
            <person name="Giglio M.G."/>
            <person name="Touchman J.W."/>
            <person name="Blankenship R.E."/>
            <person name="Madigan M.T."/>
            <person name="Sattley W.M."/>
        </authorList>
    </citation>
    <scope>NUCLEOTIDE SEQUENCE [LARGE SCALE GENOMIC DNA]</scope>
    <source>
        <strain evidence="6">HH</strain>
    </source>
</reference>
<protein>
    <recommendedName>
        <fullName evidence="2 3">Single-stranded DNA-binding protein</fullName>
        <shortName evidence="2">SSB</shortName>
    </recommendedName>
</protein>
<keyword evidence="2" id="KW-0234">DNA repair</keyword>
<keyword evidence="6" id="KW-1185">Reference proteome</keyword>
<dbReference type="InterPro" id="IPR011344">
    <property type="entry name" value="ssDNA-bd"/>
</dbReference>
<feature type="compositionally biased region" description="Basic and acidic residues" evidence="4">
    <location>
        <begin position="193"/>
        <end position="202"/>
    </location>
</feature>
<evidence type="ECO:0000256" key="3">
    <source>
        <dbReference type="RuleBase" id="RU000524"/>
    </source>
</evidence>
<dbReference type="PROSITE" id="PS50935">
    <property type="entry name" value="SSB"/>
    <property type="match status" value="1"/>
</dbReference>
<gene>
    <name evidence="5" type="ORF">FTV88_0897</name>
</gene>
<proteinExistence type="inferred from homology"/>
<dbReference type="NCBIfam" id="TIGR00621">
    <property type="entry name" value="ssb"/>
    <property type="match status" value="1"/>
</dbReference>